<sequence>MSFGVNPPNGVKRRAKLQVFLGKSCAMPYSKAKMQVFGAISSRSLHFYQKDMHICSSFALFWEKGRILMHFCSSLPPSAPLCSSVLLFAPLCSSVLLCTPLCSPLAAFAGDHGAETNNPIIRGSFLCQVEKCPTQYHYVVKKGWHRQPFSNIRFQIRPIKGAFCSSAEIAPQWLQIQALA</sequence>
<dbReference type="EMBL" id="JBHTIU010000008">
    <property type="protein sequence ID" value="MFD0867980.1"/>
    <property type="molecule type" value="Genomic_DNA"/>
</dbReference>
<reference evidence="2" key="1">
    <citation type="journal article" date="2019" name="Int. J. Syst. Evol. Microbiol.">
        <title>The Global Catalogue of Microorganisms (GCM) 10K type strain sequencing project: providing services to taxonomists for standard genome sequencing and annotation.</title>
        <authorList>
            <consortium name="The Broad Institute Genomics Platform"/>
            <consortium name="The Broad Institute Genome Sequencing Center for Infectious Disease"/>
            <person name="Wu L."/>
            <person name="Ma J."/>
        </authorList>
    </citation>
    <scope>NUCLEOTIDE SEQUENCE [LARGE SCALE GENOMIC DNA]</scope>
    <source>
        <strain evidence="2">CCUG 57263</strain>
    </source>
</reference>
<dbReference type="Proteomes" id="UP001597120">
    <property type="component" value="Unassembled WGS sequence"/>
</dbReference>
<evidence type="ECO:0000313" key="2">
    <source>
        <dbReference type="Proteomes" id="UP001597120"/>
    </source>
</evidence>
<evidence type="ECO:0000313" key="1">
    <source>
        <dbReference type="EMBL" id="MFD0867980.1"/>
    </source>
</evidence>
<gene>
    <name evidence="1" type="ORF">ACFQ03_02380</name>
</gene>
<name>A0ABW3D7V4_9BACL</name>
<dbReference type="RefSeq" id="WP_379285828.1">
    <property type="nucleotide sequence ID" value="NZ_JBHTIU010000008.1"/>
</dbReference>
<keyword evidence="2" id="KW-1185">Reference proteome</keyword>
<proteinExistence type="predicted"/>
<accession>A0ABW3D7V4</accession>
<organism evidence="1 2">
    <name type="scientific">Paenibacillus residui</name>
    <dbReference type="NCBI Taxonomy" id="629724"/>
    <lineage>
        <taxon>Bacteria</taxon>
        <taxon>Bacillati</taxon>
        <taxon>Bacillota</taxon>
        <taxon>Bacilli</taxon>
        <taxon>Bacillales</taxon>
        <taxon>Paenibacillaceae</taxon>
        <taxon>Paenibacillus</taxon>
    </lineage>
</organism>
<comment type="caution">
    <text evidence="1">The sequence shown here is derived from an EMBL/GenBank/DDBJ whole genome shotgun (WGS) entry which is preliminary data.</text>
</comment>
<protein>
    <submittedName>
        <fullName evidence="1">Uncharacterized protein</fullName>
    </submittedName>
</protein>